<keyword evidence="1" id="KW-0677">Repeat</keyword>
<dbReference type="Pfam" id="PF13432">
    <property type="entry name" value="TPR_16"/>
    <property type="match status" value="1"/>
</dbReference>
<keyword evidence="5" id="KW-1185">Reference proteome</keyword>
<dbReference type="InterPro" id="IPR019734">
    <property type="entry name" value="TPR_rpt"/>
</dbReference>
<name>A0ABU0W3Z2_9GAMM</name>
<evidence type="ECO:0000256" key="2">
    <source>
        <dbReference type="ARBA" id="ARBA00022803"/>
    </source>
</evidence>
<dbReference type="Gene3D" id="1.25.40.10">
    <property type="entry name" value="Tetratricopeptide repeat domain"/>
    <property type="match status" value="3"/>
</dbReference>
<sequence length="549" mass="61740">MKISPHYTLIPLLAWLLVACAAPERPYQPEGVEQSERILLAELARARGDVDQALHYYRGAMPTTTSADYARDATLYALQALAWEDALLMARRWHALNPDSPQALWYVGRLELLAGSREASERVFRGWLEGGGDEDWMVLAQQLQSEPRQWRAWRLMQDLMQDQRNPAVLEAGARVALSLHRPEDAARLAARAEKSDPQRQSARWLRLRAEAVLGLSSALAEARLLAAEGDLGDALEFVTLLWDLDRGEEAMIFVAARIESDGEASALVYTRGLLHAFLGQYEEAVADMERLIGRGFRVRETIYQRARVAGQAGDYESALAGFDRILSGEDHLSARVGGIDMLLALGREEEALERIELLGEGLGEQRREFLLELAPVLATRGYRDMATAICREVLASPAGNPESHYRCGIALLQADRGSSVGLGWLREAHARWPDEPAMRNALGYSLADQGVELRHARRLIREALRQSPHSAAIQDSMGWVEYRLGRNQEALKWLERAWQRQPSAEIAANLSEVRWVTGDRDGARRLYQEASDRWPEDERLRATWERLGN</sequence>
<dbReference type="InterPro" id="IPR051012">
    <property type="entry name" value="CellSynth/LPSAsmb/PSIAsmb"/>
</dbReference>
<accession>A0ABU0W3Z2</accession>
<proteinExistence type="predicted"/>
<dbReference type="SUPFAM" id="SSF48452">
    <property type="entry name" value="TPR-like"/>
    <property type="match status" value="1"/>
</dbReference>
<dbReference type="Proteomes" id="UP001239019">
    <property type="component" value="Unassembled WGS sequence"/>
</dbReference>
<organism evidence="4 5">
    <name type="scientific">Natronospira bacteriovora</name>
    <dbReference type="NCBI Taxonomy" id="3069753"/>
    <lineage>
        <taxon>Bacteria</taxon>
        <taxon>Pseudomonadati</taxon>
        <taxon>Pseudomonadota</taxon>
        <taxon>Gammaproteobacteria</taxon>
        <taxon>Natronospirales</taxon>
        <taxon>Natronospiraceae</taxon>
        <taxon>Natronospira</taxon>
    </lineage>
</organism>
<keyword evidence="2" id="KW-0802">TPR repeat</keyword>
<dbReference type="EMBL" id="JAVDDT010000001">
    <property type="protein sequence ID" value="MDQ2068739.1"/>
    <property type="molecule type" value="Genomic_DNA"/>
</dbReference>
<dbReference type="PANTHER" id="PTHR45586">
    <property type="entry name" value="TPR REPEAT-CONTAINING PROTEIN PA4667"/>
    <property type="match status" value="1"/>
</dbReference>
<keyword evidence="3" id="KW-0732">Signal</keyword>
<evidence type="ECO:0000313" key="5">
    <source>
        <dbReference type="Proteomes" id="UP001239019"/>
    </source>
</evidence>
<evidence type="ECO:0000313" key="4">
    <source>
        <dbReference type="EMBL" id="MDQ2068739.1"/>
    </source>
</evidence>
<dbReference type="RefSeq" id="WP_306727217.1">
    <property type="nucleotide sequence ID" value="NZ_JAVDDT010000001.1"/>
</dbReference>
<feature type="signal peptide" evidence="3">
    <location>
        <begin position="1"/>
        <end position="21"/>
    </location>
</feature>
<dbReference type="Pfam" id="PF13181">
    <property type="entry name" value="TPR_8"/>
    <property type="match status" value="1"/>
</dbReference>
<comment type="caution">
    <text evidence="4">The sequence shown here is derived from an EMBL/GenBank/DDBJ whole genome shotgun (WGS) entry which is preliminary data.</text>
</comment>
<protein>
    <recommendedName>
        <fullName evidence="6">Tetratricopeptide repeat protein</fullName>
    </recommendedName>
</protein>
<gene>
    <name evidence="4" type="ORF">RBH19_02485</name>
</gene>
<dbReference type="PROSITE" id="PS51257">
    <property type="entry name" value="PROKAR_LIPOPROTEIN"/>
    <property type="match status" value="1"/>
</dbReference>
<feature type="chain" id="PRO_5046431797" description="Tetratricopeptide repeat protein" evidence="3">
    <location>
        <begin position="22"/>
        <end position="549"/>
    </location>
</feature>
<evidence type="ECO:0000256" key="3">
    <source>
        <dbReference type="SAM" id="SignalP"/>
    </source>
</evidence>
<reference evidence="4 5" key="1">
    <citation type="submission" date="2023-08" db="EMBL/GenBank/DDBJ databases">
        <title>Whole-genome sequencing of halo(alkali)philic microorganisms from hypersaline lakes.</title>
        <authorList>
            <person name="Sorokin D.Y."/>
            <person name="Abbas B."/>
            <person name="Merkel A.Y."/>
        </authorList>
    </citation>
    <scope>NUCLEOTIDE SEQUENCE [LARGE SCALE GENOMIC DNA]</scope>
    <source>
        <strain evidence="4 5">AB-CW4</strain>
    </source>
</reference>
<evidence type="ECO:0000256" key="1">
    <source>
        <dbReference type="ARBA" id="ARBA00022737"/>
    </source>
</evidence>
<dbReference type="InterPro" id="IPR011990">
    <property type="entry name" value="TPR-like_helical_dom_sf"/>
</dbReference>
<dbReference type="PANTHER" id="PTHR45586:SF1">
    <property type="entry name" value="LIPOPOLYSACCHARIDE ASSEMBLY PROTEIN B"/>
    <property type="match status" value="1"/>
</dbReference>
<evidence type="ECO:0008006" key="6">
    <source>
        <dbReference type="Google" id="ProtNLM"/>
    </source>
</evidence>